<evidence type="ECO:0000256" key="3">
    <source>
        <dbReference type="ARBA" id="ARBA00023125"/>
    </source>
</evidence>
<dbReference type="Pfam" id="PF03466">
    <property type="entry name" value="LysR_substrate"/>
    <property type="match status" value="1"/>
</dbReference>
<dbReference type="PANTHER" id="PTHR30537:SF79">
    <property type="entry name" value="TRANSCRIPTIONAL REGULATOR-RELATED"/>
    <property type="match status" value="1"/>
</dbReference>
<dbReference type="SUPFAM" id="SSF46785">
    <property type="entry name" value="Winged helix' DNA-binding domain"/>
    <property type="match status" value="1"/>
</dbReference>
<evidence type="ECO:0000259" key="5">
    <source>
        <dbReference type="PROSITE" id="PS50931"/>
    </source>
</evidence>
<evidence type="ECO:0000256" key="2">
    <source>
        <dbReference type="ARBA" id="ARBA00023015"/>
    </source>
</evidence>
<organism evidence="6 7">
    <name type="scientific">Pseudophaeobacter arcticus</name>
    <dbReference type="NCBI Taxonomy" id="385492"/>
    <lineage>
        <taxon>Bacteria</taxon>
        <taxon>Pseudomonadati</taxon>
        <taxon>Pseudomonadota</taxon>
        <taxon>Alphaproteobacteria</taxon>
        <taxon>Rhodobacterales</taxon>
        <taxon>Paracoccaceae</taxon>
        <taxon>Pseudophaeobacter</taxon>
    </lineage>
</organism>
<dbReference type="PANTHER" id="PTHR30537">
    <property type="entry name" value="HTH-TYPE TRANSCRIPTIONAL REGULATOR"/>
    <property type="match status" value="1"/>
</dbReference>
<evidence type="ECO:0000256" key="1">
    <source>
        <dbReference type="ARBA" id="ARBA00009437"/>
    </source>
</evidence>
<dbReference type="PRINTS" id="PR00039">
    <property type="entry name" value="HTHLYSR"/>
</dbReference>
<dbReference type="Proteomes" id="UP001441944">
    <property type="component" value="Unassembled WGS sequence"/>
</dbReference>
<dbReference type="Pfam" id="PF00126">
    <property type="entry name" value="HTH_1"/>
    <property type="match status" value="1"/>
</dbReference>
<evidence type="ECO:0000313" key="6">
    <source>
        <dbReference type="EMBL" id="GAA6195411.1"/>
    </source>
</evidence>
<reference evidence="6 7" key="1">
    <citation type="submission" date="2024-04" db="EMBL/GenBank/DDBJ databases">
        <title>Draft genome sequence of Pseudophaeobacter arcticus NBRC 116598.</title>
        <authorList>
            <person name="Miyakawa T."/>
            <person name="Kusuya Y."/>
            <person name="Miura T."/>
        </authorList>
    </citation>
    <scope>NUCLEOTIDE SEQUENCE [LARGE SCALE GENOMIC DNA]</scope>
    <source>
        <strain evidence="6 7">SU-CL00105</strain>
    </source>
</reference>
<dbReference type="InterPro" id="IPR005119">
    <property type="entry name" value="LysR_subst-bd"/>
</dbReference>
<protein>
    <submittedName>
        <fullName evidence="6">LysR family transcriptional regulator</fullName>
    </submittedName>
</protein>
<keyword evidence="7" id="KW-1185">Reference proteome</keyword>
<keyword evidence="2" id="KW-0805">Transcription regulation</keyword>
<dbReference type="InterPro" id="IPR036388">
    <property type="entry name" value="WH-like_DNA-bd_sf"/>
</dbReference>
<dbReference type="InterPro" id="IPR058163">
    <property type="entry name" value="LysR-type_TF_proteobact-type"/>
</dbReference>
<dbReference type="PROSITE" id="PS50931">
    <property type="entry name" value="HTH_LYSR"/>
    <property type="match status" value="1"/>
</dbReference>
<keyword evidence="3" id="KW-0238">DNA-binding</keyword>
<dbReference type="Gene3D" id="1.10.10.10">
    <property type="entry name" value="Winged helix-like DNA-binding domain superfamily/Winged helix DNA-binding domain"/>
    <property type="match status" value="1"/>
</dbReference>
<accession>A0ABQ0AHR5</accession>
<dbReference type="Gene3D" id="3.40.190.10">
    <property type="entry name" value="Periplasmic binding protein-like II"/>
    <property type="match status" value="2"/>
</dbReference>
<dbReference type="InterPro" id="IPR036390">
    <property type="entry name" value="WH_DNA-bd_sf"/>
</dbReference>
<evidence type="ECO:0000256" key="4">
    <source>
        <dbReference type="ARBA" id="ARBA00023163"/>
    </source>
</evidence>
<dbReference type="InterPro" id="IPR000847">
    <property type="entry name" value="LysR_HTH_N"/>
</dbReference>
<comment type="similarity">
    <text evidence="1">Belongs to the LysR transcriptional regulatory family.</text>
</comment>
<sequence length="301" mass="33334">MDERLSNLTWLRTFEAAARLLNFTETGQELGLTQTAVSLHIRSLEARLGSKLFYRQARRLELTEIGQAYALTVRRALGDISLATTRLFGAETARTLTVRVPVSTAALWLAHLLPDFATRHPEINIRLVSNIWTEPEPRDDVDADVEIRLGHGNWEDGSALQLSQECIVPVCAAGAARPGSVAELLQGPLIHILGYEDHWARYFAAHKLPYANEHARFSVDTTVSALQLVAGGGGYATVLARFARLSIARGMGIAIAGPEMPFQQSHYLIRRPARGPLRPEVQLFEDWLTEIFARSEDETGS</sequence>
<name>A0ABQ0AHR5_9RHOB</name>
<dbReference type="RefSeq" id="WP_353397312.1">
    <property type="nucleotide sequence ID" value="NZ_BAABWU010000002.1"/>
</dbReference>
<comment type="caution">
    <text evidence="6">The sequence shown here is derived from an EMBL/GenBank/DDBJ whole genome shotgun (WGS) entry which is preliminary data.</text>
</comment>
<evidence type="ECO:0000313" key="7">
    <source>
        <dbReference type="Proteomes" id="UP001441944"/>
    </source>
</evidence>
<keyword evidence="4" id="KW-0804">Transcription</keyword>
<proteinExistence type="inferred from homology"/>
<dbReference type="SUPFAM" id="SSF53850">
    <property type="entry name" value="Periplasmic binding protein-like II"/>
    <property type="match status" value="1"/>
</dbReference>
<gene>
    <name evidence="6" type="ORF">NBRC116598_08550</name>
</gene>
<dbReference type="EMBL" id="BAABWU010000002">
    <property type="protein sequence ID" value="GAA6195411.1"/>
    <property type="molecule type" value="Genomic_DNA"/>
</dbReference>
<feature type="domain" description="HTH lysR-type" evidence="5">
    <location>
        <begin position="7"/>
        <end position="63"/>
    </location>
</feature>